<protein>
    <recommendedName>
        <fullName evidence="6">2Fe-2S ferredoxin-type domain-containing protein</fullName>
    </recommendedName>
</protein>
<dbReference type="Pfam" id="PF00111">
    <property type="entry name" value="Fer2"/>
    <property type="match status" value="1"/>
</dbReference>
<keyword evidence="2" id="KW-0479">Metal-binding</keyword>
<dbReference type="InterPro" id="IPR001041">
    <property type="entry name" value="2Fe-2S_ferredoxin-type"/>
</dbReference>
<dbReference type="InterPro" id="IPR002888">
    <property type="entry name" value="2Fe-2S-bd"/>
</dbReference>
<dbReference type="SUPFAM" id="SSF47741">
    <property type="entry name" value="CO dehydrogenase ISP C-domain like"/>
    <property type="match status" value="1"/>
</dbReference>
<keyword evidence="4" id="KW-0408">Iron</keyword>
<sequence length="181" mass="19668">MSNGNSKGLTTAVLRINGQDRPVIFPTHHTLLEVLREECELTGTKHGCELGECGACAVLVDGQPVFSCLQLAAELKGHSIETVEGLQENNELHPLQATFADFGAAQCGYCTPGILMVAKALLERNPDPSEEEIREALSGNLCRCTGYNRIVQSVRWAAAISRGDEWRPPEEEFFGSPVEGE</sequence>
<dbReference type="FunFam" id="1.10.150.120:FF:000003">
    <property type="entry name" value="Carbon monoxide dehydrogenase, small subunit"/>
    <property type="match status" value="1"/>
</dbReference>
<dbReference type="InterPro" id="IPR036010">
    <property type="entry name" value="2Fe-2S_ferredoxin-like_sf"/>
</dbReference>
<dbReference type="GO" id="GO:0016491">
    <property type="term" value="F:oxidoreductase activity"/>
    <property type="evidence" value="ECO:0007669"/>
    <property type="project" value="UniProtKB-KW"/>
</dbReference>
<dbReference type="InterPro" id="IPR012675">
    <property type="entry name" value="Beta-grasp_dom_sf"/>
</dbReference>
<reference evidence="7" key="1">
    <citation type="submission" date="2018-05" db="EMBL/GenBank/DDBJ databases">
        <authorList>
            <person name="Lanie J.A."/>
            <person name="Ng W.-L."/>
            <person name="Kazmierczak K.M."/>
            <person name="Andrzejewski T.M."/>
            <person name="Davidsen T.M."/>
            <person name="Wayne K.J."/>
            <person name="Tettelin H."/>
            <person name="Glass J.I."/>
            <person name="Rusch D."/>
            <person name="Podicherti R."/>
            <person name="Tsui H.-C.T."/>
            <person name="Winkler M.E."/>
        </authorList>
    </citation>
    <scope>NUCLEOTIDE SEQUENCE</scope>
</reference>
<dbReference type="FunFam" id="3.10.20.30:FF:000020">
    <property type="entry name" value="Xanthine dehydrogenase iron-sulfur subunit"/>
    <property type="match status" value="1"/>
</dbReference>
<dbReference type="Gene3D" id="1.10.150.120">
    <property type="entry name" value="[2Fe-2S]-binding domain"/>
    <property type="match status" value="1"/>
</dbReference>
<dbReference type="PANTHER" id="PTHR44379">
    <property type="entry name" value="OXIDOREDUCTASE WITH IRON-SULFUR SUBUNIT"/>
    <property type="match status" value="1"/>
</dbReference>
<dbReference type="GO" id="GO:0051537">
    <property type="term" value="F:2 iron, 2 sulfur cluster binding"/>
    <property type="evidence" value="ECO:0007669"/>
    <property type="project" value="UniProtKB-KW"/>
</dbReference>
<dbReference type="Gene3D" id="3.10.20.30">
    <property type="match status" value="1"/>
</dbReference>
<dbReference type="PANTHER" id="PTHR44379:SF8">
    <property type="entry name" value="XANTHINE DEHYDROGENASE IRON-SULFUR-BINDING SUBUNIT XDHC-RELATED"/>
    <property type="match status" value="1"/>
</dbReference>
<dbReference type="SUPFAM" id="SSF54292">
    <property type="entry name" value="2Fe-2S ferredoxin-like"/>
    <property type="match status" value="1"/>
</dbReference>
<organism evidence="7">
    <name type="scientific">marine metagenome</name>
    <dbReference type="NCBI Taxonomy" id="408172"/>
    <lineage>
        <taxon>unclassified sequences</taxon>
        <taxon>metagenomes</taxon>
        <taxon>ecological metagenomes</taxon>
    </lineage>
</organism>
<dbReference type="EMBL" id="UINC01009798">
    <property type="protein sequence ID" value="SVA43845.1"/>
    <property type="molecule type" value="Genomic_DNA"/>
</dbReference>
<dbReference type="CDD" id="cd00207">
    <property type="entry name" value="fer2"/>
    <property type="match status" value="1"/>
</dbReference>
<evidence type="ECO:0000256" key="4">
    <source>
        <dbReference type="ARBA" id="ARBA00023004"/>
    </source>
</evidence>
<keyword evidence="5" id="KW-0411">Iron-sulfur</keyword>
<dbReference type="Pfam" id="PF01799">
    <property type="entry name" value="Fer2_2"/>
    <property type="match status" value="1"/>
</dbReference>
<keyword evidence="3" id="KW-0560">Oxidoreductase</keyword>
<proteinExistence type="predicted"/>
<evidence type="ECO:0000259" key="6">
    <source>
        <dbReference type="PROSITE" id="PS51085"/>
    </source>
</evidence>
<dbReference type="PROSITE" id="PS00197">
    <property type="entry name" value="2FE2S_FER_1"/>
    <property type="match status" value="1"/>
</dbReference>
<dbReference type="InterPro" id="IPR036884">
    <property type="entry name" value="2Fe-2S-bd_dom_sf"/>
</dbReference>
<dbReference type="InterPro" id="IPR051452">
    <property type="entry name" value="Diverse_Oxidoreductases"/>
</dbReference>
<dbReference type="InterPro" id="IPR006058">
    <property type="entry name" value="2Fe2S_fd_BS"/>
</dbReference>
<accession>A0A381VU89</accession>
<evidence type="ECO:0000256" key="2">
    <source>
        <dbReference type="ARBA" id="ARBA00022723"/>
    </source>
</evidence>
<dbReference type="AlphaFoldDB" id="A0A381VU89"/>
<evidence type="ECO:0000256" key="1">
    <source>
        <dbReference type="ARBA" id="ARBA00022714"/>
    </source>
</evidence>
<gene>
    <name evidence="7" type="ORF">METZ01_LOCUS96699</name>
</gene>
<dbReference type="GO" id="GO:0046872">
    <property type="term" value="F:metal ion binding"/>
    <property type="evidence" value="ECO:0007669"/>
    <property type="project" value="UniProtKB-KW"/>
</dbReference>
<feature type="domain" description="2Fe-2S ferredoxin-type" evidence="6">
    <location>
        <begin position="10"/>
        <end position="86"/>
    </location>
</feature>
<evidence type="ECO:0000256" key="3">
    <source>
        <dbReference type="ARBA" id="ARBA00023002"/>
    </source>
</evidence>
<keyword evidence="1" id="KW-0001">2Fe-2S</keyword>
<evidence type="ECO:0000313" key="7">
    <source>
        <dbReference type="EMBL" id="SVA43845.1"/>
    </source>
</evidence>
<evidence type="ECO:0000256" key="5">
    <source>
        <dbReference type="ARBA" id="ARBA00023014"/>
    </source>
</evidence>
<dbReference type="PROSITE" id="PS51085">
    <property type="entry name" value="2FE2S_FER_2"/>
    <property type="match status" value="1"/>
</dbReference>
<name>A0A381VU89_9ZZZZ</name>